<dbReference type="Gene3D" id="1.10.1060.10">
    <property type="entry name" value="Alpha-helical ferredoxin"/>
    <property type="match status" value="1"/>
</dbReference>
<dbReference type="PROSITE" id="PS00198">
    <property type="entry name" value="4FE4S_FER_1"/>
    <property type="match status" value="2"/>
</dbReference>
<keyword evidence="3" id="KW-0411">Iron-sulfur</keyword>
<dbReference type="RefSeq" id="WP_271347261.1">
    <property type="nucleotide sequence ID" value="NZ_JAQJZJ010000003.1"/>
</dbReference>
<proteinExistence type="predicted"/>
<dbReference type="Pfam" id="PF17179">
    <property type="entry name" value="Fer4_22"/>
    <property type="match status" value="1"/>
</dbReference>
<dbReference type="PROSITE" id="PS51379">
    <property type="entry name" value="4FE4S_FER_2"/>
    <property type="match status" value="2"/>
</dbReference>
<gene>
    <name evidence="5" type="ORF">PH586_08155</name>
</gene>
<organism evidence="5 6">
    <name type="scientific">Pseudomonas aestuarii</name>
    <dbReference type="NCBI Taxonomy" id="3018340"/>
    <lineage>
        <taxon>Bacteria</taxon>
        <taxon>Pseudomonadati</taxon>
        <taxon>Pseudomonadota</taxon>
        <taxon>Gammaproteobacteria</taxon>
        <taxon>Pseudomonadales</taxon>
        <taxon>Pseudomonadaceae</taxon>
        <taxon>Pseudomonas</taxon>
    </lineage>
</organism>
<dbReference type="InterPro" id="IPR017900">
    <property type="entry name" value="4Fe4S_Fe_S_CS"/>
</dbReference>
<feature type="domain" description="4Fe-4S ferredoxin-type" evidence="4">
    <location>
        <begin position="222"/>
        <end position="254"/>
    </location>
</feature>
<dbReference type="EMBL" id="JAQJZJ010000003">
    <property type="protein sequence ID" value="MDA7086350.1"/>
    <property type="molecule type" value="Genomic_DNA"/>
</dbReference>
<dbReference type="PANTHER" id="PTHR40447">
    <property type="entry name" value="ANAEROBIC SULFITE REDUCTASE SUBUNIT A"/>
    <property type="match status" value="1"/>
</dbReference>
<sequence length="340" mass="37467">MQAYSLDQPERLRAHLALQHHVYEVRGDGQGGQHWELVSARDFTAFEPAAEPPPFSAKSFFFAERELLFRFDGGQFYSTLPAVEPQVLFGLHACDLQAVAYQDRFFAEDPHYQARRQATLLVGVDCLHSCEGGFCSIVGSGPAVREQRADLILVPRQDHATDWLLLVASEAGHAALRGLRLPEATADWQAERSANQVCVAEEQGPQQEIVDGIVSLNAGKIDAETWEALGLRCLGCSGCTTECPTCSCYAPQDRLNAPASMQRERVWDSCLYQGFQQEASGHNPSATPGQRVQRFWSHKFGDGFKAQFEAYGCVGCGRCDRVCPGGIGVHGVMQRVVHHD</sequence>
<feature type="domain" description="4Fe-4S ferredoxin-type" evidence="4">
    <location>
        <begin position="304"/>
        <end position="332"/>
    </location>
</feature>
<reference evidence="5 6" key="1">
    <citation type="submission" date="2023-01" db="EMBL/GenBank/DDBJ databases">
        <title>Pseudomonas SA3-5T sp. nov., isolated from tidal flat sediment.</title>
        <authorList>
            <person name="Kim H.S."/>
            <person name="Kim J.-S."/>
            <person name="Suh M.K."/>
            <person name="Eom M.K."/>
            <person name="Lee J.-S."/>
        </authorList>
    </citation>
    <scope>NUCLEOTIDE SEQUENCE [LARGE SCALE GENOMIC DNA]</scope>
    <source>
        <strain evidence="5 6">SA3-5</strain>
    </source>
</reference>
<dbReference type="InterPro" id="IPR009051">
    <property type="entry name" value="Helical_ferredxn"/>
</dbReference>
<evidence type="ECO:0000256" key="3">
    <source>
        <dbReference type="ARBA" id="ARBA00023014"/>
    </source>
</evidence>
<keyword evidence="1" id="KW-0479">Metal-binding</keyword>
<keyword evidence="2" id="KW-0408">Iron</keyword>
<evidence type="ECO:0000256" key="1">
    <source>
        <dbReference type="ARBA" id="ARBA00022723"/>
    </source>
</evidence>
<protein>
    <submittedName>
        <fullName evidence="5">4Fe-4S dicluster domain-containing protein</fullName>
    </submittedName>
</protein>
<dbReference type="PANTHER" id="PTHR40447:SF1">
    <property type="entry name" value="ANAEROBIC SULFITE REDUCTASE SUBUNIT A"/>
    <property type="match status" value="1"/>
</dbReference>
<evidence type="ECO:0000256" key="2">
    <source>
        <dbReference type="ARBA" id="ARBA00023004"/>
    </source>
</evidence>
<evidence type="ECO:0000259" key="4">
    <source>
        <dbReference type="PROSITE" id="PS51379"/>
    </source>
</evidence>
<name>A0ABT4XDQ9_9PSED</name>
<evidence type="ECO:0000313" key="5">
    <source>
        <dbReference type="EMBL" id="MDA7086350.1"/>
    </source>
</evidence>
<evidence type="ECO:0000313" key="6">
    <source>
        <dbReference type="Proteomes" id="UP001212042"/>
    </source>
</evidence>
<comment type="caution">
    <text evidence="5">The sequence shown here is derived from an EMBL/GenBank/DDBJ whole genome shotgun (WGS) entry which is preliminary data.</text>
</comment>
<dbReference type="SUPFAM" id="SSF46548">
    <property type="entry name" value="alpha-helical ferredoxin"/>
    <property type="match status" value="1"/>
</dbReference>
<keyword evidence="6" id="KW-1185">Reference proteome</keyword>
<dbReference type="InterPro" id="IPR017896">
    <property type="entry name" value="4Fe4S_Fe-S-bd"/>
</dbReference>
<dbReference type="Proteomes" id="UP001212042">
    <property type="component" value="Unassembled WGS sequence"/>
</dbReference>
<accession>A0ABT4XDQ9</accession>